<dbReference type="InterPro" id="IPR001509">
    <property type="entry name" value="Epimerase_deHydtase"/>
</dbReference>
<dbReference type="EMBL" id="QXML01000027">
    <property type="protein sequence ID" value="RIW11801.1"/>
    <property type="molecule type" value="Genomic_DNA"/>
</dbReference>
<dbReference type="AlphaFoldDB" id="A0A418PLB8"/>
<name>A0A418PLB8_9BACT</name>
<dbReference type="InterPro" id="IPR036291">
    <property type="entry name" value="NAD(P)-bd_dom_sf"/>
</dbReference>
<sequence length="142" mass="16018">MKYLIIGSKGFIGKNLFEYFQNSHDIIVWGADIIFDLENLSNYFFLDSLNPDYNLLFNFETFDVCINCSGAANVGDSLINPLRDFQLNTLNVFKILDAIRTFQPTCKFINLSSAAVYGNPVILPISESALTLPLSPYGFHKM</sequence>
<feature type="domain" description="NAD-dependent epimerase/dehydratase" evidence="6">
    <location>
        <begin position="4"/>
        <end position="142"/>
    </location>
</feature>
<gene>
    <name evidence="7" type="ORF">D0X99_20220</name>
</gene>
<evidence type="ECO:0000256" key="5">
    <source>
        <dbReference type="ARBA" id="ARBA00033067"/>
    </source>
</evidence>
<evidence type="ECO:0000256" key="1">
    <source>
        <dbReference type="ARBA" id="ARBA00004947"/>
    </source>
</evidence>
<evidence type="ECO:0000256" key="3">
    <source>
        <dbReference type="ARBA" id="ARBA00018569"/>
    </source>
</evidence>
<dbReference type="OrthoDB" id="9810015at2"/>
<evidence type="ECO:0000259" key="6">
    <source>
        <dbReference type="Pfam" id="PF01370"/>
    </source>
</evidence>
<dbReference type="Pfam" id="PF01370">
    <property type="entry name" value="Epimerase"/>
    <property type="match status" value="1"/>
</dbReference>
<dbReference type="PANTHER" id="PTHR43725">
    <property type="entry name" value="UDP-GLUCOSE 4-EPIMERASE"/>
    <property type="match status" value="1"/>
</dbReference>
<evidence type="ECO:0000256" key="4">
    <source>
        <dbReference type="ARBA" id="ARBA00031367"/>
    </source>
</evidence>
<comment type="similarity">
    <text evidence="2">Belongs to the NAD(P)-dependent epimerase/dehydratase family.</text>
</comment>
<evidence type="ECO:0000256" key="2">
    <source>
        <dbReference type="ARBA" id="ARBA00007637"/>
    </source>
</evidence>
<dbReference type="CDD" id="cd08946">
    <property type="entry name" value="SDR_e"/>
    <property type="match status" value="1"/>
</dbReference>
<dbReference type="Proteomes" id="UP000283522">
    <property type="component" value="Unassembled WGS sequence"/>
</dbReference>
<accession>A0A418PLB8</accession>
<protein>
    <recommendedName>
        <fullName evidence="3">UDP-glucose 4-epimerase</fullName>
    </recommendedName>
    <alternativeName>
        <fullName evidence="5">Galactowaldenase</fullName>
    </alternativeName>
    <alternativeName>
        <fullName evidence="4">UDP-galactose 4-epimerase</fullName>
    </alternativeName>
</protein>
<evidence type="ECO:0000313" key="7">
    <source>
        <dbReference type="EMBL" id="RIW11801.1"/>
    </source>
</evidence>
<evidence type="ECO:0000313" key="8">
    <source>
        <dbReference type="Proteomes" id="UP000283522"/>
    </source>
</evidence>
<organism evidence="7 8">
    <name type="scientific">Algoriphagus lacus</name>
    <dbReference type="NCBI Taxonomy" id="2056311"/>
    <lineage>
        <taxon>Bacteria</taxon>
        <taxon>Pseudomonadati</taxon>
        <taxon>Bacteroidota</taxon>
        <taxon>Cytophagia</taxon>
        <taxon>Cytophagales</taxon>
        <taxon>Cyclobacteriaceae</taxon>
        <taxon>Algoriphagus</taxon>
    </lineage>
</organism>
<reference evidence="7 8" key="1">
    <citation type="submission" date="2018-09" db="EMBL/GenBank/DDBJ databases">
        <authorList>
            <person name="Wang X."/>
            <person name="Du Z."/>
        </authorList>
    </citation>
    <scope>NUCLEOTIDE SEQUENCE [LARGE SCALE GENOMIC DNA]</scope>
    <source>
        <strain evidence="7 8">N3</strain>
    </source>
</reference>
<comment type="pathway">
    <text evidence="1">Carbohydrate metabolism; galactose metabolism.</text>
</comment>
<dbReference type="Gene3D" id="3.40.50.720">
    <property type="entry name" value="NAD(P)-binding Rossmann-like Domain"/>
    <property type="match status" value="1"/>
</dbReference>
<feature type="non-terminal residue" evidence="7">
    <location>
        <position position="142"/>
    </location>
</feature>
<proteinExistence type="inferred from homology"/>
<dbReference type="RefSeq" id="WP_147392294.1">
    <property type="nucleotide sequence ID" value="NZ_QXML01000027.1"/>
</dbReference>
<comment type="caution">
    <text evidence="7">The sequence shown here is derived from an EMBL/GenBank/DDBJ whole genome shotgun (WGS) entry which is preliminary data.</text>
</comment>
<keyword evidence="8" id="KW-1185">Reference proteome</keyword>
<dbReference type="SUPFAM" id="SSF51735">
    <property type="entry name" value="NAD(P)-binding Rossmann-fold domains"/>
    <property type="match status" value="1"/>
</dbReference>